<dbReference type="AlphaFoldDB" id="A0A0C9Z0P2"/>
<organism evidence="1 2">
    <name type="scientific">Pisolithus microcarpus 441</name>
    <dbReference type="NCBI Taxonomy" id="765257"/>
    <lineage>
        <taxon>Eukaryota</taxon>
        <taxon>Fungi</taxon>
        <taxon>Dikarya</taxon>
        <taxon>Basidiomycota</taxon>
        <taxon>Agaricomycotina</taxon>
        <taxon>Agaricomycetes</taxon>
        <taxon>Agaricomycetidae</taxon>
        <taxon>Boletales</taxon>
        <taxon>Sclerodermatineae</taxon>
        <taxon>Pisolithaceae</taxon>
        <taxon>Pisolithus</taxon>
    </lineage>
</organism>
<evidence type="ECO:0000313" key="1">
    <source>
        <dbReference type="EMBL" id="KIK22631.1"/>
    </source>
</evidence>
<dbReference type="Proteomes" id="UP000054018">
    <property type="component" value="Unassembled WGS sequence"/>
</dbReference>
<name>A0A0C9Z0P2_9AGAM</name>
<protein>
    <submittedName>
        <fullName evidence="1">Uncharacterized protein</fullName>
    </submittedName>
</protein>
<reference evidence="2" key="2">
    <citation type="submission" date="2015-01" db="EMBL/GenBank/DDBJ databases">
        <title>Evolutionary Origins and Diversification of the Mycorrhizal Mutualists.</title>
        <authorList>
            <consortium name="DOE Joint Genome Institute"/>
            <consortium name="Mycorrhizal Genomics Consortium"/>
            <person name="Kohler A."/>
            <person name="Kuo A."/>
            <person name="Nagy L.G."/>
            <person name="Floudas D."/>
            <person name="Copeland A."/>
            <person name="Barry K.W."/>
            <person name="Cichocki N."/>
            <person name="Veneault-Fourrey C."/>
            <person name="LaButti K."/>
            <person name="Lindquist E.A."/>
            <person name="Lipzen A."/>
            <person name="Lundell T."/>
            <person name="Morin E."/>
            <person name="Murat C."/>
            <person name="Riley R."/>
            <person name="Ohm R."/>
            <person name="Sun H."/>
            <person name="Tunlid A."/>
            <person name="Henrissat B."/>
            <person name="Grigoriev I.V."/>
            <person name="Hibbett D.S."/>
            <person name="Martin F."/>
        </authorList>
    </citation>
    <scope>NUCLEOTIDE SEQUENCE [LARGE SCALE GENOMIC DNA]</scope>
    <source>
        <strain evidence="2">441</strain>
    </source>
</reference>
<accession>A0A0C9Z0P2</accession>
<sequence>MTDNQMDYHAPSGFVTVPRDTELTLRIQAGYGRTVLLVRRGTIDTPDLEHWRAAECFSLQPTLVPRGKVIRYLPRISTMCLLSVC</sequence>
<dbReference type="EMBL" id="KN833737">
    <property type="protein sequence ID" value="KIK22631.1"/>
    <property type="molecule type" value="Genomic_DNA"/>
</dbReference>
<gene>
    <name evidence="1" type="ORF">PISMIDRAFT_496094</name>
</gene>
<evidence type="ECO:0000313" key="2">
    <source>
        <dbReference type="Proteomes" id="UP000054018"/>
    </source>
</evidence>
<keyword evidence="2" id="KW-1185">Reference proteome</keyword>
<reference evidence="1 2" key="1">
    <citation type="submission" date="2014-04" db="EMBL/GenBank/DDBJ databases">
        <authorList>
            <consortium name="DOE Joint Genome Institute"/>
            <person name="Kuo A."/>
            <person name="Kohler A."/>
            <person name="Costa M.D."/>
            <person name="Nagy L.G."/>
            <person name="Floudas D."/>
            <person name="Copeland A."/>
            <person name="Barry K.W."/>
            <person name="Cichocki N."/>
            <person name="Veneault-Fourrey C."/>
            <person name="LaButti K."/>
            <person name="Lindquist E.A."/>
            <person name="Lipzen A."/>
            <person name="Lundell T."/>
            <person name="Morin E."/>
            <person name="Murat C."/>
            <person name="Sun H."/>
            <person name="Tunlid A."/>
            <person name="Henrissat B."/>
            <person name="Grigoriev I.V."/>
            <person name="Hibbett D.S."/>
            <person name="Martin F."/>
            <person name="Nordberg H.P."/>
            <person name="Cantor M.N."/>
            <person name="Hua S.X."/>
        </authorList>
    </citation>
    <scope>NUCLEOTIDE SEQUENCE [LARGE SCALE GENOMIC DNA]</scope>
    <source>
        <strain evidence="1 2">441</strain>
    </source>
</reference>
<proteinExistence type="predicted"/>
<dbReference type="HOGENOM" id="CLU_2513513_0_0_1"/>